<dbReference type="PANTHER" id="PTHR12526">
    <property type="entry name" value="GLYCOSYLTRANSFERASE"/>
    <property type="match status" value="1"/>
</dbReference>
<accession>A0A081BM06</accession>
<evidence type="ECO:0000259" key="5">
    <source>
        <dbReference type="Pfam" id="PF13439"/>
    </source>
</evidence>
<dbReference type="SUPFAM" id="SSF51161">
    <property type="entry name" value="Trimeric LpxA-like enzymes"/>
    <property type="match status" value="1"/>
</dbReference>
<dbReference type="InterPro" id="IPR028098">
    <property type="entry name" value="Glyco_trans_4-like_N"/>
</dbReference>
<sequence>MFEYIKADLARFKEEGGGSPLRILARGLVSQGFQAILVYRFFRWFFVRGIPTQPFRFIIERLTEIMTGISIPAETDIGKGLRIHHFGGIIFHSHTKMGEHCTVYHGVTFGDKGGAGEPPTIGNNVLVGAGAKVLGEITIGDNVKIGANAVVVASVPNNAIVGGVPAKIIGENTKDIWTMKAPKTTINVMQCRSTYTTGGGPDKTVLLMAERSNKEKFRHVLMYMRGANDHEFQIGNWARERGLTIHEVLEYKKLDWSNLVEIHRLIKQYDIDILHVRDHKTCVVCYLASLPHPKVKLLFTAHLWQDHDSLKMKFYTWLNLLFLKRYDKIIAVSYALKDFMVKRGIRPEKITVVHNAIDVDAWNRANVRSTIRDEFQIPASRKIVGVVGRLRYEKDLPTTLAVAHNVIRERPDTCFLIIGDGPDRADLERQVNEIGLADKILFLGFRKDTMNIYAALDLFLSTARIEGTPNTALEAMAMEAPVIYTEVGGVGEIIQNGHDGLLFQVGDIAGITAATLNVLNNEEFARQLRENGRRSACEKFSFTKRLQTVEGIYEALARGK</sequence>
<dbReference type="Proteomes" id="UP000030700">
    <property type="component" value="Unassembled WGS sequence"/>
</dbReference>
<evidence type="ECO:0000259" key="4">
    <source>
        <dbReference type="Pfam" id="PF00534"/>
    </source>
</evidence>
<dbReference type="InterPro" id="IPR018357">
    <property type="entry name" value="Hexapep_transf_CS"/>
</dbReference>
<dbReference type="CDD" id="cd03354">
    <property type="entry name" value="LbH_SAT"/>
    <property type="match status" value="1"/>
</dbReference>
<keyword evidence="3" id="KW-0677">Repeat</keyword>
<keyword evidence="7" id="KW-1185">Reference proteome</keyword>
<feature type="domain" description="Glycosyl transferase family 1" evidence="4">
    <location>
        <begin position="368"/>
        <end position="534"/>
    </location>
</feature>
<dbReference type="InterPro" id="IPR001296">
    <property type="entry name" value="Glyco_trans_1"/>
</dbReference>
<dbReference type="Gene3D" id="2.160.10.10">
    <property type="entry name" value="Hexapeptide repeat proteins"/>
    <property type="match status" value="1"/>
</dbReference>
<dbReference type="InterPro" id="IPR001451">
    <property type="entry name" value="Hexapep"/>
</dbReference>
<dbReference type="GO" id="GO:0016757">
    <property type="term" value="F:glycosyltransferase activity"/>
    <property type="evidence" value="ECO:0007669"/>
    <property type="project" value="InterPro"/>
</dbReference>
<dbReference type="InterPro" id="IPR045304">
    <property type="entry name" value="LbH_SAT"/>
</dbReference>
<name>A0A081BM06_9BACT</name>
<comment type="similarity">
    <text evidence="1">Belongs to the transferase hexapeptide repeat family.</text>
</comment>
<protein>
    <submittedName>
        <fullName evidence="6">Group 1 glycosyl transferase</fullName>
    </submittedName>
</protein>
<dbReference type="Gene3D" id="3.40.50.2000">
    <property type="entry name" value="Glycogen Phosphorylase B"/>
    <property type="match status" value="2"/>
</dbReference>
<evidence type="ECO:0000256" key="2">
    <source>
        <dbReference type="ARBA" id="ARBA00022679"/>
    </source>
</evidence>
<dbReference type="HOGENOM" id="CLU_486325_0_0_0"/>
<evidence type="ECO:0000256" key="3">
    <source>
        <dbReference type="ARBA" id="ARBA00022737"/>
    </source>
</evidence>
<keyword evidence="2 6" id="KW-0808">Transferase</keyword>
<evidence type="ECO:0000313" key="7">
    <source>
        <dbReference type="Proteomes" id="UP000030700"/>
    </source>
</evidence>
<dbReference type="Pfam" id="PF13439">
    <property type="entry name" value="Glyco_transf_4"/>
    <property type="match status" value="1"/>
</dbReference>
<dbReference type="PANTHER" id="PTHR12526:SF630">
    <property type="entry name" value="GLYCOSYLTRANSFERASE"/>
    <property type="match status" value="1"/>
</dbReference>
<dbReference type="STRING" id="1499966.U14_02666"/>
<dbReference type="AlphaFoldDB" id="A0A081BM06"/>
<evidence type="ECO:0000256" key="1">
    <source>
        <dbReference type="ARBA" id="ARBA00007274"/>
    </source>
</evidence>
<evidence type="ECO:0000313" key="6">
    <source>
        <dbReference type="EMBL" id="GAK51422.1"/>
    </source>
</evidence>
<gene>
    <name evidence="6" type="ORF">U14_02666</name>
</gene>
<feature type="domain" description="Glycosyltransferase subfamily 4-like N-terminal" evidence="5">
    <location>
        <begin position="199"/>
        <end position="360"/>
    </location>
</feature>
<dbReference type="EMBL" id="DF820457">
    <property type="protein sequence ID" value="GAK51422.1"/>
    <property type="molecule type" value="Genomic_DNA"/>
</dbReference>
<organism evidence="6 7">
    <name type="scientific">Candidatus Moduliflexus flocculans</name>
    <dbReference type="NCBI Taxonomy" id="1499966"/>
    <lineage>
        <taxon>Bacteria</taxon>
        <taxon>Candidatus Moduliflexota</taxon>
        <taxon>Candidatus Moduliflexia</taxon>
        <taxon>Candidatus Moduliflexales</taxon>
        <taxon>Candidatus Moduliflexaceae</taxon>
    </lineage>
</organism>
<dbReference type="Pfam" id="PF00534">
    <property type="entry name" value="Glycos_transf_1"/>
    <property type="match status" value="1"/>
</dbReference>
<dbReference type="SUPFAM" id="SSF53756">
    <property type="entry name" value="UDP-Glycosyltransferase/glycogen phosphorylase"/>
    <property type="match status" value="1"/>
</dbReference>
<proteinExistence type="inferred from homology"/>
<reference evidence="6 7" key="1">
    <citation type="journal article" date="2015" name="PeerJ">
        <title>First genomic representation of candidate bacterial phylum KSB3 points to enhanced environmental sensing as a trigger of wastewater bulking.</title>
        <authorList>
            <person name="Sekiguchi Y."/>
            <person name="Ohashi A."/>
            <person name="Parks D.H."/>
            <person name="Yamauchi T."/>
            <person name="Tyson G.W."/>
            <person name="Hugenholtz P."/>
        </authorList>
    </citation>
    <scope>NUCLEOTIDE SEQUENCE [LARGE SCALE GENOMIC DNA]</scope>
</reference>
<dbReference type="PROSITE" id="PS00101">
    <property type="entry name" value="HEXAPEP_TRANSFERASES"/>
    <property type="match status" value="1"/>
</dbReference>
<dbReference type="InterPro" id="IPR011004">
    <property type="entry name" value="Trimer_LpxA-like_sf"/>
</dbReference>
<dbReference type="CDD" id="cd03801">
    <property type="entry name" value="GT4_PimA-like"/>
    <property type="match status" value="1"/>
</dbReference>
<dbReference type="Pfam" id="PF00132">
    <property type="entry name" value="Hexapep"/>
    <property type="match status" value="1"/>
</dbReference>